<reference evidence="3 4" key="1">
    <citation type="submission" date="2018-04" db="EMBL/GenBank/DDBJ databases">
        <authorList>
            <person name="Zhang X."/>
            <person name="Yuan J."/>
            <person name="Li F."/>
            <person name="Xiang J."/>
        </authorList>
    </citation>
    <scope>NUCLEOTIDE SEQUENCE [LARGE SCALE GENOMIC DNA]</scope>
    <source>
        <tissue evidence="3">Muscle</tissue>
    </source>
</reference>
<feature type="compositionally biased region" description="Low complexity" evidence="1">
    <location>
        <begin position="513"/>
        <end position="526"/>
    </location>
</feature>
<proteinExistence type="predicted"/>
<feature type="compositionally biased region" description="Polar residues" evidence="1">
    <location>
        <begin position="555"/>
        <end position="569"/>
    </location>
</feature>
<keyword evidence="2" id="KW-1133">Transmembrane helix</keyword>
<dbReference type="OrthoDB" id="6365973at2759"/>
<gene>
    <name evidence="3" type="ORF">C7M84_021602</name>
</gene>
<keyword evidence="4" id="KW-1185">Reference proteome</keyword>
<keyword evidence="2" id="KW-0472">Membrane</keyword>
<feature type="transmembrane region" description="Helical" evidence="2">
    <location>
        <begin position="129"/>
        <end position="152"/>
    </location>
</feature>
<evidence type="ECO:0000313" key="4">
    <source>
        <dbReference type="Proteomes" id="UP000283509"/>
    </source>
</evidence>
<dbReference type="Proteomes" id="UP000283509">
    <property type="component" value="Unassembled WGS sequence"/>
</dbReference>
<comment type="caution">
    <text evidence="3">The sequence shown here is derived from an EMBL/GenBank/DDBJ whole genome shotgun (WGS) entry which is preliminary data.</text>
</comment>
<evidence type="ECO:0000256" key="1">
    <source>
        <dbReference type="SAM" id="MobiDB-lite"/>
    </source>
</evidence>
<feature type="compositionally biased region" description="Basic residues" evidence="1">
    <location>
        <begin position="432"/>
        <end position="443"/>
    </location>
</feature>
<keyword evidence="2" id="KW-0812">Transmembrane</keyword>
<accession>A0A423S9B2</accession>
<evidence type="ECO:0000313" key="3">
    <source>
        <dbReference type="EMBL" id="ROT60799.1"/>
    </source>
</evidence>
<reference evidence="3 4" key="2">
    <citation type="submission" date="2019-01" db="EMBL/GenBank/DDBJ databases">
        <title>The decoding of complex shrimp genome reveals the adaptation for benthos swimmer, frequently molting mechanism and breeding impact on genome.</title>
        <authorList>
            <person name="Sun Y."/>
            <person name="Gao Y."/>
            <person name="Yu Y."/>
        </authorList>
    </citation>
    <scope>NUCLEOTIDE SEQUENCE [LARGE SCALE GENOMIC DNA]</scope>
    <source>
        <tissue evidence="3">Muscle</tissue>
    </source>
</reference>
<feature type="region of interest" description="Disordered" evidence="1">
    <location>
        <begin position="295"/>
        <end position="324"/>
    </location>
</feature>
<feature type="region of interest" description="Disordered" evidence="1">
    <location>
        <begin position="420"/>
        <end position="458"/>
    </location>
</feature>
<feature type="compositionally biased region" description="Low complexity" evidence="1">
    <location>
        <begin position="480"/>
        <end position="490"/>
    </location>
</feature>
<feature type="region of interest" description="Disordered" evidence="1">
    <location>
        <begin position="671"/>
        <end position="716"/>
    </location>
</feature>
<feature type="compositionally biased region" description="Basic and acidic residues" evidence="1">
    <location>
        <begin position="697"/>
        <end position="716"/>
    </location>
</feature>
<organism evidence="3 4">
    <name type="scientific">Penaeus vannamei</name>
    <name type="common">Whiteleg shrimp</name>
    <name type="synonym">Litopenaeus vannamei</name>
    <dbReference type="NCBI Taxonomy" id="6689"/>
    <lineage>
        <taxon>Eukaryota</taxon>
        <taxon>Metazoa</taxon>
        <taxon>Ecdysozoa</taxon>
        <taxon>Arthropoda</taxon>
        <taxon>Crustacea</taxon>
        <taxon>Multicrustacea</taxon>
        <taxon>Malacostraca</taxon>
        <taxon>Eumalacostraca</taxon>
        <taxon>Eucarida</taxon>
        <taxon>Decapoda</taxon>
        <taxon>Dendrobranchiata</taxon>
        <taxon>Penaeoidea</taxon>
        <taxon>Penaeidae</taxon>
        <taxon>Penaeus</taxon>
    </lineage>
</organism>
<dbReference type="EMBL" id="QCYY01004552">
    <property type="protein sequence ID" value="ROT60799.1"/>
    <property type="molecule type" value="Genomic_DNA"/>
</dbReference>
<name>A0A423S9B2_PENVA</name>
<sequence>MAPLADTGLIIGTPIIQLYCGIFGESHYHRGCRLPELTLDDRDRQSNLTSLLLQQSRLCLLLQGRSAVSACKSEKKAEERLQQQWNTEATQLYIHEATMMSTLNSSVYQRHLDHGPPTFRKRPVVGAPYVLCVFVVGVILMGVGTFVTSHAYEDDPKDPVLMAVGPTLLGWEVKGAVFRLKKISYSLIYVPPPPPLGPGLLLVGSVVLCVVACCRNQNFHESMPDDLFSIGGSTFYGGRNFVQQEDEVRLHSAPAHHLHNSMVSGVVNPAGPPLEDHHSEAVRYLAETVVEERNRRKNSRKFLHQNSWDSPGLRDHAPLFHTSSHGPLREEAAHLEHLGLERLRRADPHMELAEAFDLDDDSEGYEAGVRERAYSMSVRTPAAALAPIPHRLRRNVTFSPASRARIQQELLMQQQQQANQLLQVPPELSVPQRKRSSRRRKARAKDSDPSAVKIHQLPQYNPDILSALGIQPGRAPVRRGLSNSSHGSGSLKKRGPDPDVTHGSLGKPRRRPSMGVSSLSQTSSGSAYRHRSSIYASDMELHRSPRGVGGPVNGSGMNKSVNSVGSSMSDMGREPCLPDGHREEPAYGPPSSNGGSVSDFRRIDSSPLLSLPDPAEESASPSSFHRPGGDYSTPPPSSSPSPMRHRRPLSHISSCCSDCCDCGNDSCGGEECKAHDGGGDGGASDEGAGEADGGQGSEREGSCRNQRGDRSKSDSD</sequence>
<feature type="region of interest" description="Disordered" evidence="1">
    <location>
        <begin position="475"/>
        <end position="651"/>
    </location>
</feature>
<evidence type="ECO:0000256" key="2">
    <source>
        <dbReference type="SAM" id="Phobius"/>
    </source>
</evidence>
<protein>
    <submittedName>
        <fullName evidence="3">Uncharacterized protein</fullName>
    </submittedName>
</protein>
<dbReference type="AlphaFoldDB" id="A0A423S9B2"/>
<feature type="compositionally biased region" description="Gly residues" evidence="1">
    <location>
        <begin position="679"/>
        <end position="696"/>
    </location>
</feature>